<dbReference type="GO" id="GO:0004034">
    <property type="term" value="F:aldose 1-epimerase activity"/>
    <property type="evidence" value="ECO:0007669"/>
    <property type="project" value="TreeGrafter"/>
</dbReference>
<dbReference type="InterPro" id="IPR014718">
    <property type="entry name" value="GH-type_carb-bd"/>
</dbReference>
<protein>
    <recommendedName>
        <fullName evidence="2">Galactose-1-epimerase</fullName>
    </recommendedName>
</protein>
<dbReference type="AlphaFoldDB" id="X1VJ81"/>
<reference evidence="1" key="1">
    <citation type="journal article" date="2014" name="Front. Microbiol.">
        <title>High frequency of phylogenetically diverse reductive dehalogenase-homologous genes in deep subseafloor sedimentary metagenomes.</title>
        <authorList>
            <person name="Kawai M."/>
            <person name="Futagami T."/>
            <person name="Toyoda A."/>
            <person name="Takaki Y."/>
            <person name="Nishi S."/>
            <person name="Hori S."/>
            <person name="Arai W."/>
            <person name="Tsubouchi T."/>
            <person name="Morono Y."/>
            <person name="Uchiyama I."/>
            <person name="Ito T."/>
            <person name="Fujiyama A."/>
            <person name="Inagaki F."/>
            <person name="Takami H."/>
        </authorList>
    </citation>
    <scope>NUCLEOTIDE SEQUENCE</scope>
    <source>
        <strain evidence="1">Expedition CK06-06</strain>
    </source>
</reference>
<accession>X1VJ81</accession>
<name>X1VJ81_9ZZZZ</name>
<dbReference type="EMBL" id="BARW01037888">
    <property type="protein sequence ID" value="GAJ18882.1"/>
    <property type="molecule type" value="Genomic_DNA"/>
</dbReference>
<dbReference type="GO" id="GO:0006006">
    <property type="term" value="P:glucose metabolic process"/>
    <property type="evidence" value="ECO:0007669"/>
    <property type="project" value="TreeGrafter"/>
</dbReference>
<dbReference type="InterPro" id="IPR008183">
    <property type="entry name" value="Aldose_1/G6P_1-epimerase"/>
</dbReference>
<gene>
    <name evidence="1" type="ORF">S12H4_58363</name>
</gene>
<dbReference type="Pfam" id="PF01263">
    <property type="entry name" value="Aldose_epim"/>
    <property type="match status" value="1"/>
</dbReference>
<comment type="caution">
    <text evidence="1">The sequence shown here is derived from an EMBL/GenBank/DDBJ whole genome shotgun (WGS) entry which is preliminary data.</text>
</comment>
<dbReference type="PANTHER" id="PTHR10091:SF0">
    <property type="entry name" value="GALACTOSE MUTAROTASE"/>
    <property type="match status" value="1"/>
</dbReference>
<evidence type="ECO:0008006" key="2">
    <source>
        <dbReference type="Google" id="ProtNLM"/>
    </source>
</evidence>
<dbReference type="Gene3D" id="2.70.98.10">
    <property type="match status" value="1"/>
</dbReference>
<proteinExistence type="predicted"/>
<organism evidence="1">
    <name type="scientific">marine sediment metagenome</name>
    <dbReference type="NCBI Taxonomy" id="412755"/>
    <lineage>
        <taxon>unclassified sequences</taxon>
        <taxon>metagenomes</taxon>
        <taxon>ecological metagenomes</taxon>
    </lineage>
</organism>
<evidence type="ECO:0000313" key="1">
    <source>
        <dbReference type="EMBL" id="GAJ18882.1"/>
    </source>
</evidence>
<dbReference type="GO" id="GO:0030246">
    <property type="term" value="F:carbohydrate binding"/>
    <property type="evidence" value="ECO:0007669"/>
    <property type="project" value="InterPro"/>
</dbReference>
<dbReference type="PANTHER" id="PTHR10091">
    <property type="entry name" value="ALDOSE-1-EPIMERASE"/>
    <property type="match status" value="1"/>
</dbReference>
<dbReference type="InterPro" id="IPR011013">
    <property type="entry name" value="Gal_mutarotase_sf_dom"/>
</dbReference>
<feature type="non-terminal residue" evidence="1">
    <location>
        <position position="1"/>
    </location>
</feature>
<dbReference type="SUPFAM" id="SSF74650">
    <property type="entry name" value="Galactose mutarotase-like"/>
    <property type="match status" value="1"/>
</dbReference>
<sequence>GSGTILDHELTLNCLQYLPVDETLIPTGEFKDVSGTPMDFTYSKTIGKEFRDVPGGYDHCYVVAPSDQDLKFAAILYDPRSGRSMKVLTTQPGIQFYTGNFLDNIKGANSKIFKKHGALCLETQSFPDSVNHPEFPSSILKPGETYQHITVHRFFIK</sequence>
<dbReference type="GO" id="GO:0033499">
    <property type="term" value="P:galactose catabolic process via UDP-galactose, Leloir pathway"/>
    <property type="evidence" value="ECO:0007669"/>
    <property type="project" value="TreeGrafter"/>
</dbReference>